<dbReference type="PANTHER" id="PTHR46268:SF15">
    <property type="entry name" value="UNIVERSAL STRESS PROTEIN HP_0031"/>
    <property type="match status" value="1"/>
</dbReference>
<proteinExistence type="inferred from homology"/>
<dbReference type="InterPro" id="IPR006016">
    <property type="entry name" value="UspA"/>
</dbReference>
<dbReference type="SUPFAM" id="SSF52402">
    <property type="entry name" value="Adenine nucleotide alpha hydrolases-like"/>
    <property type="match status" value="2"/>
</dbReference>
<dbReference type="CDD" id="cd00293">
    <property type="entry name" value="USP-like"/>
    <property type="match status" value="2"/>
</dbReference>
<gene>
    <name evidence="3" type="ORF">EJN92_20225</name>
</gene>
<reference evidence="3 4" key="1">
    <citation type="journal article" date="2011" name="Int. J. Syst. Evol. Microbiol.">
        <title>Description of Undibacterium oligocarboniphilum sp. nov., isolated from purified water, and Undibacterium pigrum strain CCUG 49012 as the type strain of Undibacterium parvum sp. nov., and emended descriptions of the genus Undibacterium and the species Undibacterium pigrum.</title>
        <authorList>
            <person name="Eder W."/>
            <person name="Wanner G."/>
            <person name="Ludwig W."/>
            <person name="Busse H.J."/>
            <person name="Ziemke-Kageler F."/>
            <person name="Lang E."/>
        </authorList>
    </citation>
    <scope>NUCLEOTIDE SEQUENCE [LARGE SCALE GENOMIC DNA]</scope>
    <source>
        <strain evidence="3 4">DSM 23061</strain>
    </source>
</reference>
<protein>
    <submittedName>
        <fullName evidence="3">Universal stress protein</fullName>
    </submittedName>
</protein>
<organism evidence="3 4">
    <name type="scientific">Undibacterium parvum</name>
    <dbReference type="NCBI Taxonomy" id="401471"/>
    <lineage>
        <taxon>Bacteria</taxon>
        <taxon>Pseudomonadati</taxon>
        <taxon>Pseudomonadota</taxon>
        <taxon>Betaproteobacteria</taxon>
        <taxon>Burkholderiales</taxon>
        <taxon>Oxalobacteraceae</taxon>
        <taxon>Undibacterium</taxon>
    </lineage>
</organism>
<sequence>MIKKFDLCLNCNEKNLAQWTMISLCLCKSSHLTRSNAMSYKSLTVFLDNSAGSSRRLSFALSLAQQHGAHLHALHLTYSPIIMSDPYAVWAPMLVEWEESAQAKHDKAKLAFLEEAKKAGVAVDWLGFRSDDFRELIAHARASDLIVLGQRNPSDIEGDFGRGFPENVVLKLGRPVIFLPYVGEARSHFERVIVAWDGGREAARAMADALPILKEAKQVKILSISEHVDDDHDLPDVDIAAYLAMHGVSVEIERNENIAMAPAAWLLSRAADMDAQLLVMGAYGHSRITELVFGGVTRAIMSQMTLPVLMSH</sequence>
<dbReference type="InterPro" id="IPR006015">
    <property type="entry name" value="Universal_stress_UspA"/>
</dbReference>
<evidence type="ECO:0000256" key="1">
    <source>
        <dbReference type="ARBA" id="ARBA00008791"/>
    </source>
</evidence>
<dbReference type="EMBL" id="CP034464">
    <property type="protein sequence ID" value="AZP14120.1"/>
    <property type="molecule type" value="Genomic_DNA"/>
</dbReference>
<dbReference type="PANTHER" id="PTHR46268">
    <property type="entry name" value="STRESS RESPONSE PROTEIN NHAX"/>
    <property type="match status" value="1"/>
</dbReference>
<dbReference type="Proteomes" id="UP000275663">
    <property type="component" value="Chromosome"/>
</dbReference>
<feature type="domain" description="UspA" evidence="2">
    <location>
        <begin position="189"/>
        <end position="310"/>
    </location>
</feature>
<evidence type="ECO:0000313" key="3">
    <source>
        <dbReference type="EMBL" id="AZP14120.1"/>
    </source>
</evidence>
<dbReference type="PRINTS" id="PR01438">
    <property type="entry name" value="UNVRSLSTRESS"/>
</dbReference>
<feature type="domain" description="UspA" evidence="2">
    <location>
        <begin position="40"/>
        <end position="176"/>
    </location>
</feature>
<keyword evidence="4" id="KW-1185">Reference proteome</keyword>
<evidence type="ECO:0000259" key="2">
    <source>
        <dbReference type="Pfam" id="PF00582"/>
    </source>
</evidence>
<evidence type="ECO:0000313" key="4">
    <source>
        <dbReference type="Proteomes" id="UP000275663"/>
    </source>
</evidence>
<dbReference type="Gene3D" id="3.40.50.12370">
    <property type="match status" value="1"/>
</dbReference>
<name>A0A3Q9BUF2_9BURK</name>
<dbReference type="Pfam" id="PF00582">
    <property type="entry name" value="Usp"/>
    <property type="match status" value="2"/>
</dbReference>
<accession>A0A3Q9BUF2</accession>
<dbReference type="AlphaFoldDB" id="A0A3Q9BUF2"/>
<dbReference type="KEGG" id="upv:EJN92_20225"/>
<dbReference type="OrthoDB" id="9804721at2"/>
<comment type="similarity">
    <text evidence="1">Belongs to the universal stress protein A family.</text>
</comment>